<sequence length="94" mass="10771">MSHEVTSRYRVKEIVESQGDVWLEDLHPQRSGFLVAVEMNAQYDRELDNRVQGLDEGDTVIATLKSQDKRHTVWHFSNIDDEPSKQSSQAVAQS</sequence>
<reference evidence="1 2" key="1">
    <citation type="journal article" date="2019" name="Int. J. Syst. Evol. Microbiol.">
        <title>The Global Catalogue of Microorganisms (GCM) 10K type strain sequencing project: providing services to taxonomists for standard genome sequencing and annotation.</title>
        <authorList>
            <consortium name="The Broad Institute Genomics Platform"/>
            <consortium name="The Broad Institute Genome Sequencing Center for Infectious Disease"/>
            <person name="Wu L."/>
            <person name="Ma J."/>
        </authorList>
    </citation>
    <scope>NUCLEOTIDE SEQUENCE [LARGE SCALE GENOMIC DNA]</scope>
    <source>
        <strain evidence="1 2">DT72</strain>
    </source>
</reference>
<evidence type="ECO:0000313" key="1">
    <source>
        <dbReference type="EMBL" id="MFC7081336.1"/>
    </source>
</evidence>
<protein>
    <submittedName>
        <fullName evidence="1">Uncharacterized protein</fullName>
    </submittedName>
</protein>
<accession>A0ABD5WRL1</accession>
<dbReference type="EMBL" id="JBHSZH010000005">
    <property type="protein sequence ID" value="MFC7081336.1"/>
    <property type="molecule type" value="Genomic_DNA"/>
</dbReference>
<dbReference type="AlphaFoldDB" id="A0ABD5WRL1"/>
<dbReference type="Proteomes" id="UP001596407">
    <property type="component" value="Unassembled WGS sequence"/>
</dbReference>
<organism evidence="1 2">
    <name type="scientific">Halorussus caseinilyticus</name>
    <dbReference type="NCBI Taxonomy" id="3034025"/>
    <lineage>
        <taxon>Archaea</taxon>
        <taxon>Methanobacteriati</taxon>
        <taxon>Methanobacteriota</taxon>
        <taxon>Stenosarchaea group</taxon>
        <taxon>Halobacteria</taxon>
        <taxon>Halobacteriales</taxon>
        <taxon>Haladaptataceae</taxon>
        <taxon>Halorussus</taxon>
    </lineage>
</organism>
<comment type="caution">
    <text evidence="1">The sequence shown here is derived from an EMBL/GenBank/DDBJ whole genome shotgun (WGS) entry which is preliminary data.</text>
</comment>
<keyword evidence="2" id="KW-1185">Reference proteome</keyword>
<evidence type="ECO:0000313" key="2">
    <source>
        <dbReference type="Proteomes" id="UP001596407"/>
    </source>
</evidence>
<name>A0ABD5WRL1_9EURY</name>
<gene>
    <name evidence="1" type="ORF">ACFQJ6_15725</name>
</gene>
<dbReference type="GeneID" id="79301916"/>
<dbReference type="RefSeq" id="WP_276280750.1">
    <property type="nucleotide sequence ID" value="NZ_CP119809.1"/>
</dbReference>
<proteinExistence type="predicted"/>